<accession>A0A0D8B9Z9</accession>
<dbReference type="OrthoDB" id="3215840at2"/>
<dbReference type="PATRIC" id="fig|1502723.3.peg.4780"/>
<reference evidence="2" key="1">
    <citation type="submission" date="2015-02" db="EMBL/GenBank/DDBJ databases">
        <title>Draft Genome of Frankia sp. CpI1-S.</title>
        <authorList>
            <person name="Oshone R.T."/>
            <person name="Ngom M."/>
            <person name="Ghodhbane-Gtari F."/>
            <person name="Gtari M."/>
            <person name="Morris K."/>
            <person name="Thomas K."/>
            <person name="Sen A."/>
            <person name="Tisa L.S."/>
        </authorList>
    </citation>
    <scope>NUCLEOTIDE SEQUENCE [LARGE SCALE GENOMIC DNA]</scope>
    <source>
        <strain evidence="2">CpI1-S</strain>
    </source>
</reference>
<comment type="caution">
    <text evidence="1">The sequence shown here is derived from an EMBL/GenBank/DDBJ whole genome shotgun (WGS) entry which is preliminary data.</text>
</comment>
<organism evidence="1 2">
    <name type="scientific">Frankia torreyi</name>
    <dbReference type="NCBI Taxonomy" id="1856"/>
    <lineage>
        <taxon>Bacteria</taxon>
        <taxon>Bacillati</taxon>
        <taxon>Actinomycetota</taxon>
        <taxon>Actinomycetes</taxon>
        <taxon>Frankiales</taxon>
        <taxon>Frankiaceae</taxon>
        <taxon>Frankia</taxon>
    </lineage>
</organism>
<gene>
    <name evidence="1" type="ORF">FF36_04806</name>
</gene>
<evidence type="ECO:0000313" key="2">
    <source>
        <dbReference type="Proteomes" id="UP000032545"/>
    </source>
</evidence>
<dbReference type="Proteomes" id="UP000032545">
    <property type="component" value="Unassembled WGS sequence"/>
</dbReference>
<reference evidence="1 2" key="2">
    <citation type="journal article" date="2016" name="Genome Announc.">
        <title>Permanent Draft Genome Sequences for Two Variants of Frankia sp. Strain CpI1, the First Frankia Strain Isolated from Root Nodules of Comptonia peregrina.</title>
        <authorList>
            <person name="Oshone R."/>
            <person name="Hurst S.G.IV."/>
            <person name="Abebe-Akele F."/>
            <person name="Simpson S."/>
            <person name="Morris K."/>
            <person name="Thomas W.K."/>
            <person name="Tisa L.S."/>
        </authorList>
    </citation>
    <scope>NUCLEOTIDE SEQUENCE [LARGE SCALE GENOMIC DNA]</scope>
    <source>
        <strain evidence="2">CpI1-S</strain>
    </source>
</reference>
<dbReference type="RefSeq" id="WP_044887306.1">
    <property type="nucleotide sequence ID" value="NZ_JYFN01000048.1"/>
</dbReference>
<protein>
    <submittedName>
        <fullName evidence="1">Uncharacterized protein</fullName>
    </submittedName>
</protein>
<evidence type="ECO:0000313" key="1">
    <source>
        <dbReference type="EMBL" id="KJE20935.1"/>
    </source>
</evidence>
<dbReference type="EMBL" id="JYFN01000048">
    <property type="protein sequence ID" value="KJE20935.1"/>
    <property type="molecule type" value="Genomic_DNA"/>
</dbReference>
<sequence length="167" mass="18460">MSLLEGDGPDDVRYRWLPEVVLPDVDGLLVCAEPAWDGQARRPRIEADFWTVAAGVLVEAAFGAAGRPGVMAVVVHRGSRDLVASRLAMVVGLRLAVRSARRGLVLCGGSLDGLDATFQGRRLVAHEVLVWDSGDVWVSRRVWEVMAADRYEQWKSRRQVLGLERRS</sequence>
<proteinExistence type="predicted"/>
<name>A0A0D8B9Z9_9ACTN</name>
<keyword evidence="2" id="KW-1185">Reference proteome</keyword>
<dbReference type="AlphaFoldDB" id="A0A0D8B9Z9"/>